<accession>A0A2U2N535</accession>
<evidence type="ECO:0000313" key="2">
    <source>
        <dbReference type="EMBL" id="PWG64220.1"/>
    </source>
</evidence>
<dbReference type="EMBL" id="QFFM01000019">
    <property type="protein sequence ID" value="PWG64220.1"/>
    <property type="molecule type" value="Genomic_DNA"/>
</dbReference>
<name>A0A2U2N535_9BIFI</name>
<feature type="transmembrane region" description="Helical" evidence="1">
    <location>
        <begin position="102"/>
        <end position="122"/>
    </location>
</feature>
<protein>
    <submittedName>
        <fullName evidence="2">Uncharacterized protein</fullName>
    </submittedName>
</protein>
<reference evidence="2 3" key="1">
    <citation type="journal article" date="2018" name="Int. J. Syst. Evol. Microbiol.">
        <title>Bifidobacterium callitrichidarum sp. nov. from the faeces of the emperor tamarin (Saguinus imperator).</title>
        <authorList>
            <person name="Modesto M."/>
            <person name="Michelini S."/>
            <person name="Sansosti M.C."/>
            <person name="De Filippo C."/>
            <person name="Cavalieri D."/>
            <person name="Qvirist L."/>
            <person name="Andlid T."/>
            <person name="Spiezio C."/>
            <person name="Sandri C."/>
            <person name="Pascarelli S."/>
            <person name="Sgorbati B."/>
            <person name="Mattarelli P."/>
        </authorList>
    </citation>
    <scope>NUCLEOTIDE SEQUENCE [LARGE SCALE GENOMIC DNA]</scope>
    <source>
        <strain evidence="2 3">TRI 5</strain>
    </source>
</reference>
<dbReference type="RefSeq" id="WP_109057559.1">
    <property type="nucleotide sequence ID" value="NZ_QFFM01000019.1"/>
</dbReference>
<feature type="transmembrane region" description="Helical" evidence="1">
    <location>
        <begin position="234"/>
        <end position="255"/>
    </location>
</feature>
<feature type="transmembrane region" description="Helical" evidence="1">
    <location>
        <begin position="267"/>
        <end position="286"/>
    </location>
</feature>
<feature type="transmembrane region" description="Helical" evidence="1">
    <location>
        <begin position="208"/>
        <end position="228"/>
    </location>
</feature>
<keyword evidence="1" id="KW-0472">Membrane</keyword>
<feature type="transmembrane region" description="Helical" evidence="1">
    <location>
        <begin position="151"/>
        <end position="176"/>
    </location>
</feature>
<proteinExistence type="predicted"/>
<feature type="transmembrane region" description="Helical" evidence="1">
    <location>
        <begin position="74"/>
        <end position="95"/>
    </location>
</feature>
<feature type="transmembrane region" description="Helical" evidence="1">
    <location>
        <begin position="37"/>
        <end position="58"/>
    </location>
</feature>
<keyword evidence="1" id="KW-1133">Transmembrane helix</keyword>
<evidence type="ECO:0000313" key="3">
    <source>
        <dbReference type="Proteomes" id="UP000245876"/>
    </source>
</evidence>
<keyword evidence="3" id="KW-1185">Reference proteome</keyword>
<organism evidence="2 3">
    <name type="scientific">Bifidobacterium callitrichidarum</name>
    <dbReference type="NCBI Taxonomy" id="2052941"/>
    <lineage>
        <taxon>Bacteria</taxon>
        <taxon>Bacillati</taxon>
        <taxon>Actinomycetota</taxon>
        <taxon>Actinomycetes</taxon>
        <taxon>Bifidobacteriales</taxon>
        <taxon>Bifidobacteriaceae</taxon>
        <taxon>Bifidobacterium</taxon>
    </lineage>
</organism>
<sequence length="351" mass="37735">MTSAPLTSRSPRPSDSHGDGARRAVLPLFTWNRAHGIGIAALGVLLILLVWASGLFVIDSTPASESTRTVLPGFAWQTSMIGLWPMGLGLANLVLGSIRSGSLSFPLASALLGPIGFGWSNLRLMPGGRTDWRYLPFADWLALMRTEGLRLVATTLEGCLMLLAVYAAIAFICFAIGRYGLRELFVDPPQASASGRLLAWVRRDAVRFGCWLTVALTYGALLYCAIAGGGAAMVGALLINFVIPPVLLVVCGAYASREESLTHPWRALLLPLACTLVAIPLLVALIHPFDDVCTLAIMCEPAAVEGSFDWSALSDVWHFTVVFAVFSFLGFGAVWVVRRIAAAVRAHRNRL</sequence>
<feature type="transmembrane region" description="Helical" evidence="1">
    <location>
        <begin position="316"/>
        <end position="337"/>
    </location>
</feature>
<dbReference type="Proteomes" id="UP000245876">
    <property type="component" value="Unassembled WGS sequence"/>
</dbReference>
<comment type="caution">
    <text evidence="2">The sequence shown here is derived from an EMBL/GenBank/DDBJ whole genome shotgun (WGS) entry which is preliminary data.</text>
</comment>
<dbReference type="OrthoDB" id="3239833at2"/>
<keyword evidence="1" id="KW-0812">Transmembrane</keyword>
<dbReference type="AlphaFoldDB" id="A0A2U2N535"/>
<evidence type="ECO:0000256" key="1">
    <source>
        <dbReference type="SAM" id="Phobius"/>
    </source>
</evidence>
<gene>
    <name evidence="2" type="ORF">DF196_09315</name>
</gene>